<name>A0ABY5S073_9HYPH</name>
<sequence length="245" mass="28326">MPKKAIMADQDIACTKCGNPFRPTARAMQKKFYWCGPCRHPNGQDRSTFQHGRGRQWKHWSREELEALIRGEIVQGRGSRSLKDKAWRLGIRYREGAWSKGEIAFLRRHYPDRGKPYCMFKLQRSKWSIVNKVRELGLSTINRRGLSKTKALSVEQRETLYETVDALVPKSIPPQIREEMVMSLILDTLDRKIQFSDLAGHVKEYRTKAYAMFPEKGAHASLDAQLYDDGPMTLGDTIESTAFRF</sequence>
<proteinExistence type="predicted"/>
<reference evidence="1" key="1">
    <citation type="submission" date="2022-08" db="EMBL/GenBank/DDBJ databases">
        <title>Microvirga terrae sp. nov., isolated from soil.</title>
        <authorList>
            <person name="Kim K.H."/>
            <person name="Seo Y.L."/>
            <person name="Kim J.M."/>
            <person name="Lee J.K."/>
            <person name="Han D.M."/>
            <person name="Jeon C.O."/>
        </authorList>
    </citation>
    <scope>NUCLEOTIDE SEQUENCE</scope>
    <source>
        <strain evidence="1">R24</strain>
        <plasmid evidence="1">pR24_3</plasmid>
    </source>
</reference>
<dbReference type="Proteomes" id="UP001017257">
    <property type="component" value="Plasmid pR24_3"/>
</dbReference>
<organism evidence="1 2">
    <name type="scientific">Microvirga terrae</name>
    <dbReference type="NCBI Taxonomy" id="2740529"/>
    <lineage>
        <taxon>Bacteria</taxon>
        <taxon>Pseudomonadati</taxon>
        <taxon>Pseudomonadota</taxon>
        <taxon>Alphaproteobacteria</taxon>
        <taxon>Hyphomicrobiales</taxon>
        <taxon>Methylobacteriaceae</taxon>
        <taxon>Microvirga</taxon>
    </lineage>
</organism>
<evidence type="ECO:0000313" key="2">
    <source>
        <dbReference type="Proteomes" id="UP001017257"/>
    </source>
</evidence>
<protein>
    <submittedName>
        <fullName evidence="1">Uncharacterized protein</fullName>
    </submittedName>
</protein>
<gene>
    <name evidence="1" type="ORF">HPT29_028400</name>
</gene>
<geneLocation type="plasmid" evidence="1 2">
    <name>pR24_3</name>
</geneLocation>
<dbReference type="RefSeq" id="WP_173946256.1">
    <property type="nucleotide sequence ID" value="NZ_CP102848.1"/>
</dbReference>
<accession>A0ABY5S073</accession>
<evidence type="ECO:0000313" key="1">
    <source>
        <dbReference type="EMBL" id="UVF22875.1"/>
    </source>
</evidence>
<keyword evidence="2" id="KW-1185">Reference proteome</keyword>
<dbReference type="EMBL" id="CP102848">
    <property type="protein sequence ID" value="UVF22875.1"/>
    <property type="molecule type" value="Genomic_DNA"/>
</dbReference>
<keyword evidence="1" id="KW-0614">Plasmid</keyword>